<reference evidence="2 3" key="1">
    <citation type="submission" date="2016-10" db="EMBL/GenBank/DDBJ databases">
        <authorList>
            <person name="de Groot N.N."/>
        </authorList>
    </citation>
    <scope>NUCLEOTIDE SEQUENCE [LARGE SCALE GENOMIC DNA]</scope>
    <source>
        <strain evidence="2 3">DSM 7343</strain>
    </source>
</reference>
<protein>
    <recommendedName>
        <fullName evidence="1">PatA-like N-terminal domain-containing protein</fullName>
    </recommendedName>
</protein>
<dbReference type="Proteomes" id="UP000199409">
    <property type="component" value="Unassembled WGS sequence"/>
</dbReference>
<sequence>MALEGCLEDLGIRDILQILSLSKKSGTLSLKCQNGSGVVYFSDGQVVRATSNIFPETLGQLLRQGNVVTEDVIVQALKSQKSTIPHRPLGQILVEDYMVSSAAIEKIVAAQIEKIIFSFFSCNKGSFSFQLGEMEGFGSAQLNPLDFMLEQGLSPQRLVVKGLKVIESGPEKKIDQELIERELAERETQQTQSGLERLRGMLAELEHYELGGGIILLILRYASEIMGRAIIFDVRGSHLVGVGQFGLADSSLCADSIVRKMQFHIDSGSLFAQVIQEKVAVRSALKNTAAEESLKEFLNGEPEEVFLGPLVSDGKVVALLYGDSGPGNQVMQDANAFEVFLSQAGLAMEQTLRGAGKDL</sequence>
<evidence type="ECO:0000313" key="3">
    <source>
        <dbReference type="Proteomes" id="UP000199409"/>
    </source>
</evidence>
<organism evidence="2 3">
    <name type="scientific">Desulfuromusa kysingii</name>
    <dbReference type="NCBI Taxonomy" id="37625"/>
    <lineage>
        <taxon>Bacteria</taxon>
        <taxon>Pseudomonadati</taxon>
        <taxon>Thermodesulfobacteriota</taxon>
        <taxon>Desulfuromonadia</taxon>
        <taxon>Desulfuromonadales</taxon>
        <taxon>Geopsychrobacteraceae</taxon>
        <taxon>Desulfuromusa</taxon>
    </lineage>
</organism>
<dbReference type="RefSeq" id="WP_092348235.1">
    <property type="nucleotide sequence ID" value="NZ_FNQN01000006.1"/>
</dbReference>
<dbReference type="InterPro" id="IPR025497">
    <property type="entry name" value="PatA-like_N"/>
</dbReference>
<dbReference type="PANTHER" id="PTHR36304">
    <property type="entry name" value="DOMAIN GTPASE-ACTIVATING PROTEIN, PUTATIVE-RELATED-RELATED"/>
    <property type="match status" value="1"/>
</dbReference>
<dbReference type="STRING" id="37625.SAMN05660420_02211"/>
<dbReference type="EMBL" id="FNQN01000006">
    <property type="protein sequence ID" value="SEA47546.1"/>
    <property type="molecule type" value="Genomic_DNA"/>
</dbReference>
<name>A0A1H4BHH4_9BACT</name>
<proteinExistence type="predicted"/>
<accession>A0A1H4BHH4</accession>
<dbReference type="OrthoDB" id="9812510at2"/>
<evidence type="ECO:0000313" key="2">
    <source>
        <dbReference type="EMBL" id="SEA47546.1"/>
    </source>
</evidence>
<dbReference type="PANTHER" id="PTHR36304:SF4">
    <property type="entry name" value="DUF4388 DOMAIN-CONTAINING PROTEIN"/>
    <property type="match status" value="1"/>
</dbReference>
<keyword evidence="3" id="KW-1185">Reference proteome</keyword>
<evidence type="ECO:0000259" key="1">
    <source>
        <dbReference type="Pfam" id="PF14332"/>
    </source>
</evidence>
<dbReference type="Pfam" id="PF14332">
    <property type="entry name" value="DUF4388"/>
    <property type="match status" value="1"/>
</dbReference>
<gene>
    <name evidence="2" type="ORF">SAMN05660420_02211</name>
</gene>
<dbReference type="AlphaFoldDB" id="A0A1H4BHH4"/>
<feature type="domain" description="PatA-like N-terminal" evidence="1">
    <location>
        <begin position="4"/>
        <end position="165"/>
    </location>
</feature>